<dbReference type="RefSeq" id="WP_345099154.1">
    <property type="nucleotide sequence ID" value="NZ_BAABGS010000021.1"/>
</dbReference>
<dbReference type="SUPFAM" id="SSF54593">
    <property type="entry name" value="Glyoxalase/Bleomycin resistance protein/Dihydroxybiphenyl dioxygenase"/>
    <property type="match status" value="1"/>
</dbReference>
<dbReference type="PROSITE" id="PS51819">
    <property type="entry name" value="VOC"/>
    <property type="match status" value="1"/>
</dbReference>
<evidence type="ECO:0000313" key="3">
    <source>
        <dbReference type="Proteomes" id="UP001597373"/>
    </source>
</evidence>
<dbReference type="Gene3D" id="3.10.180.10">
    <property type="entry name" value="2,3-Dihydroxybiphenyl 1,2-Dioxygenase, domain 1"/>
    <property type="match status" value="1"/>
</dbReference>
<evidence type="ECO:0000259" key="1">
    <source>
        <dbReference type="PROSITE" id="PS51819"/>
    </source>
</evidence>
<dbReference type="EMBL" id="JBHUIR010000038">
    <property type="protein sequence ID" value="MFD2260317.1"/>
    <property type="molecule type" value="Genomic_DNA"/>
</dbReference>
<keyword evidence="3" id="KW-1185">Reference proteome</keyword>
<accession>A0ABW5DGR9</accession>
<dbReference type="PANTHER" id="PTHR34109:SF1">
    <property type="entry name" value="VOC DOMAIN-CONTAINING PROTEIN"/>
    <property type="match status" value="1"/>
</dbReference>
<dbReference type="Pfam" id="PF00903">
    <property type="entry name" value="Glyoxalase"/>
    <property type="match status" value="1"/>
</dbReference>
<organism evidence="2 3">
    <name type="scientific">Chelativorans composti</name>
    <dbReference type="NCBI Taxonomy" id="768533"/>
    <lineage>
        <taxon>Bacteria</taxon>
        <taxon>Pseudomonadati</taxon>
        <taxon>Pseudomonadota</taxon>
        <taxon>Alphaproteobacteria</taxon>
        <taxon>Hyphomicrobiales</taxon>
        <taxon>Phyllobacteriaceae</taxon>
        <taxon>Chelativorans</taxon>
    </lineage>
</organism>
<protein>
    <submittedName>
        <fullName evidence="2">VOC family protein</fullName>
    </submittedName>
</protein>
<comment type="caution">
    <text evidence="2">The sequence shown here is derived from an EMBL/GenBank/DDBJ whole genome shotgun (WGS) entry which is preliminary data.</text>
</comment>
<proteinExistence type="predicted"/>
<dbReference type="CDD" id="cd07246">
    <property type="entry name" value="VOC_like"/>
    <property type="match status" value="1"/>
</dbReference>
<feature type="domain" description="VOC" evidence="1">
    <location>
        <begin position="15"/>
        <end position="137"/>
    </location>
</feature>
<gene>
    <name evidence="2" type="ORF">ACFSMZ_11145</name>
</gene>
<reference evidence="3" key="1">
    <citation type="journal article" date="2019" name="Int. J. Syst. Evol. Microbiol.">
        <title>The Global Catalogue of Microorganisms (GCM) 10K type strain sequencing project: providing services to taxonomists for standard genome sequencing and annotation.</title>
        <authorList>
            <consortium name="The Broad Institute Genomics Platform"/>
            <consortium name="The Broad Institute Genome Sequencing Center for Infectious Disease"/>
            <person name="Wu L."/>
            <person name="Ma J."/>
        </authorList>
    </citation>
    <scope>NUCLEOTIDE SEQUENCE [LARGE SCALE GENOMIC DNA]</scope>
    <source>
        <strain evidence="3">KCTC 23707</strain>
    </source>
</reference>
<dbReference type="InterPro" id="IPR029068">
    <property type="entry name" value="Glyas_Bleomycin-R_OHBP_Dase"/>
</dbReference>
<name>A0ABW5DGR9_9HYPH</name>
<dbReference type="InterPro" id="IPR004360">
    <property type="entry name" value="Glyas_Fos-R_dOase_dom"/>
</dbReference>
<sequence length="137" mass="15236">MPEIEVAPGETAEVRGGIIAYLELDGAVRAAEIFKRAFGAREVARAPLDDKGRTMHLHLYINGGSLMLCDAFPEHGHPAEKPAAVTLTLKVDDPEAWWERATKVEGFEIEVPLQVMFWGDKYGQIRDPFGFRWAITG</sequence>
<dbReference type="InterPro" id="IPR037523">
    <property type="entry name" value="VOC_core"/>
</dbReference>
<dbReference type="PANTHER" id="PTHR34109">
    <property type="entry name" value="BNAUNNG04460D PROTEIN-RELATED"/>
    <property type="match status" value="1"/>
</dbReference>
<evidence type="ECO:0000313" key="2">
    <source>
        <dbReference type="EMBL" id="MFD2260317.1"/>
    </source>
</evidence>
<dbReference type="Proteomes" id="UP001597373">
    <property type="component" value="Unassembled WGS sequence"/>
</dbReference>